<keyword evidence="2" id="KW-0472">Membrane</keyword>
<sequence>MDYTTPFDIGWVDPEFAPVLLAVICLAVVGTTALLGVGLVAYLQRRSSRYLLITVVLGLLVARSIIGLGTVFGLVPMTIHHLVGHGVDFSIAALVLYIVYRSRSPSRDRYAGPGSSDDGIEGEHVKE</sequence>
<reference evidence="3 4" key="1">
    <citation type="journal article" date="2014" name="PLoS Genet.">
        <title>Phylogenetically driven sequencing of extremely halophilic archaea reveals strategies for static and dynamic osmo-response.</title>
        <authorList>
            <person name="Becker E.A."/>
            <person name="Seitzer P.M."/>
            <person name="Tritt A."/>
            <person name="Larsen D."/>
            <person name="Krusor M."/>
            <person name="Yao A.I."/>
            <person name="Wu D."/>
            <person name="Madern D."/>
            <person name="Eisen J.A."/>
            <person name="Darling A.E."/>
            <person name="Facciotti M.T."/>
        </authorList>
    </citation>
    <scope>NUCLEOTIDE SEQUENCE [LARGE SCALE GENOMIC DNA]</scope>
    <source>
        <strain evidence="3 4">DSM 12281</strain>
    </source>
</reference>
<proteinExistence type="predicted"/>
<organism evidence="3 4">
    <name type="scientific">Natrialba taiwanensis DSM 12281</name>
    <dbReference type="NCBI Taxonomy" id="1230458"/>
    <lineage>
        <taxon>Archaea</taxon>
        <taxon>Methanobacteriati</taxon>
        <taxon>Methanobacteriota</taxon>
        <taxon>Stenosarchaea group</taxon>
        <taxon>Halobacteria</taxon>
        <taxon>Halobacteriales</taxon>
        <taxon>Natrialbaceae</taxon>
        <taxon>Natrialba</taxon>
    </lineage>
</organism>
<dbReference type="Proteomes" id="UP000011648">
    <property type="component" value="Unassembled WGS sequence"/>
</dbReference>
<dbReference type="AlphaFoldDB" id="M0AE34"/>
<name>M0AE34_9EURY</name>
<comment type="caution">
    <text evidence="3">The sequence shown here is derived from an EMBL/GenBank/DDBJ whole genome shotgun (WGS) entry which is preliminary data.</text>
</comment>
<feature type="transmembrane region" description="Helical" evidence="2">
    <location>
        <begin position="50"/>
        <end position="75"/>
    </location>
</feature>
<dbReference type="Pfam" id="PF24283">
    <property type="entry name" value="DUF7471"/>
    <property type="match status" value="1"/>
</dbReference>
<dbReference type="EMBL" id="AOIL01000013">
    <property type="protein sequence ID" value="ELY95593.1"/>
    <property type="molecule type" value="Genomic_DNA"/>
</dbReference>
<dbReference type="InterPro" id="IPR055894">
    <property type="entry name" value="DUF7471"/>
</dbReference>
<protein>
    <submittedName>
        <fullName evidence="3">Uncharacterized protein</fullName>
    </submittedName>
</protein>
<evidence type="ECO:0000256" key="2">
    <source>
        <dbReference type="SAM" id="Phobius"/>
    </source>
</evidence>
<dbReference type="PATRIC" id="fig|1230458.4.peg.988"/>
<keyword evidence="2" id="KW-1133">Transmembrane helix</keyword>
<feature type="transmembrane region" description="Helical" evidence="2">
    <location>
        <begin position="81"/>
        <end position="100"/>
    </location>
</feature>
<keyword evidence="2" id="KW-0812">Transmembrane</keyword>
<evidence type="ECO:0000313" key="4">
    <source>
        <dbReference type="Proteomes" id="UP000011648"/>
    </source>
</evidence>
<accession>M0AE34</accession>
<keyword evidence="4" id="KW-1185">Reference proteome</keyword>
<feature type="region of interest" description="Disordered" evidence="1">
    <location>
        <begin position="105"/>
        <end position="127"/>
    </location>
</feature>
<evidence type="ECO:0000256" key="1">
    <source>
        <dbReference type="SAM" id="MobiDB-lite"/>
    </source>
</evidence>
<feature type="transmembrane region" description="Helical" evidence="2">
    <location>
        <begin position="20"/>
        <end position="43"/>
    </location>
</feature>
<dbReference type="OrthoDB" id="342056at2157"/>
<gene>
    <name evidence="3" type="ORF">C484_04880</name>
</gene>
<dbReference type="RefSeq" id="WP_006824822.1">
    <property type="nucleotide sequence ID" value="NZ_AOIL01000013.1"/>
</dbReference>
<evidence type="ECO:0000313" key="3">
    <source>
        <dbReference type="EMBL" id="ELY95593.1"/>
    </source>
</evidence>